<dbReference type="STRING" id="3818.A0A445AGA3"/>
<dbReference type="AlphaFoldDB" id="A0A445AGA3"/>
<evidence type="ECO:0000256" key="3">
    <source>
        <dbReference type="ARBA" id="ARBA00011245"/>
    </source>
</evidence>
<dbReference type="EC" id="2.7.4.3" evidence="4"/>
<dbReference type="InterPro" id="IPR006259">
    <property type="entry name" value="Adenyl_kin_sub"/>
</dbReference>
<dbReference type="InterPro" id="IPR027417">
    <property type="entry name" value="P-loop_NTPase"/>
</dbReference>
<feature type="region of interest" description="Disordered" evidence="10">
    <location>
        <begin position="25"/>
        <end position="60"/>
    </location>
</feature>
<dbReference type="OrthoDB" id="439792at2759"/>
<dbReference type="EMBL" id="SDMP01000012">
    <property type="protein sequence ID" value="RYR25466.1"/>
    <property type="molecule type" value="Genomic_DNA"/>
</dbReference>
<dbReference type="GO" id="GO:0005524">
    <property type="term" value="F:ATP binding"/>
    <property type="evidence" value="ECO:0007669"/>
    <property type="project" value="InterPro"/>
</dbReference>
<comment type="subunit">
    <text evidence="3">Monomer.</text>
</comment>
<organism evidence="11 12">
    <name type="scientific">Arachis hypogaea</name>
    <name type="common">Peanut</name>
    <dbReference type="NCBI Taxonomy" id="3818"/>
    <lineage>
        <taxon>Eukaryota</taxon>
        <taxon>Viridiplantae</taxon>
        <taxon>Streptophyta</taxon>
        <taxon>Embryophyta</taxon>
        <taxon>Tracheophyta</taxon>
        <taxon>Spermatophyta</taxon>
        <taxon>Magnoliopsida</taxon>
        <taxon>eudicotyledons</taxon>
        <taxon>Gunneridae</taxon>
        <taxon>Pentapetalae</taxon>
        <taxon>rosids</taxon>
        <taxon>fabids</taxon>
        <taxon>Fabales</taxon>
        <taxon>Fabaceae</taxon>
        <taxon>Papilionoideae</taxon>
        <taxon>50 kb inversion clade</taxon>
        <taxon>dalbergioids sensu lato</taxon>
        <taxon>Dalbergieae</taxon>
        <taxon>Pterocarpus clade</taxon>
        <taxon>Arachis</taxon>
    </lineage>
</organism>
<evidence type="ECO:0000256" key="1">
    <source>
        <dbReference type="ARBA" id="ARBA00000582"/>
    </source>
</evidence>
<keyword evidence="12" id="KW-1185">Reference proteome</keyword>
<evidence type="ECO:0000256" key="10">
    <source>
        <dbReference type="SAM" id="MobiDB-lite"/>
    </source>
</evidence>
<dbReference type="HAMAP" id="MF_00235">
    <property type="entry name" value="Adenylate_kinase_Adk"/>
    <property type="match status" value="1"/>
</dbReference>
<gene>
    <name evidence="11" type="ORF">Ahy_B02g059252</name>
</gene>
<evidence type="ECO:0000256" key="7">
    <source>
        <dbReference type="ARBA" id="ARBA00022777"/>
    </source>
</evidence>
<dbReference type="InterPro" id="IPR033690">
    <property type="entry name" value="Adenylat_kinase_CS"/>
</dbReference>
<keyword evidence="6" id="KW-0547">Nucleotide-binding</keyword>
<dbReference type="GO" id="GO:0004017">
    <property type="term" value="F:AMP kinase activity"/>
    <property type="evidence" value="ECO:0007669"/>
    <property type="project" value="UniProtKB-EC"/>
</dbReference>
<dbReference type="CDD" id="cd01428">
    <property type="entry name" value="ADK"/>
    <property type="match status" value="1"/>
</dbReference>
<comment type="similarity">
    <text evidence="2 9">Belongs to the adenylate kinase family.</text>
</comment>
<evidence type="ECO:0000313" key="12">
    <source>
        <dbReference type="Proteomes" id="UP000289738"/>
    </source>
</evidence>
<evidence type="ECO:0000256" key="5">
    <source>
        <dbReference type="ARBA" id="ARBA00022679"/>
    </source>
</evidence>
<keyword evidence="7 9" id="KW-0418">Kinase</keyword>
<comment type="catalytic activity">
    <reaction evidence="1">
        <text>AMP + ATP = 2 ADP</text>
        <dbReference type="Rhea" id="RHEA:12973"/>
        <dbReference type="ChEBI" id="CHEBI:30616"/>
        <dbReference type="ChEBI" id="CHEBI:456215"/>
        <dbReference type="ChEBI" id="CHEBI:456216"/>
        <dbReference type="EC" id="2.7.4.3"/>
    </reaction>
</comment>
<comment type="caution">
    <text evidence="11">The sequence shown here is derived from an EMBL/GenBank/DDBJ whole genome shotgun (WGS) entry which is preliminary data.</text>
</comment>
<dbReference type="PRINTS" id="PR00094">
    <property type="entry name" value="ADENYLTKNASE"/>
</dbReference>
<keyword evidence="5 9" id="KW-0808">Transferase</keyword>
<dbReference type="PROSITE" id="PS00113">
    <property type="entry name" value="ADENYLATE_KINASE"/>
    <property type="match status" value="1"/>
</dbReference>
<proteinExistence type="inferred from homology"/>
<dbReference type="Gene3D" id="3.40.50.300">
    <property type="entry name" value="P-loop containing nucleotide triphosphate hydrolases"/>
    <property type="match status" value="1"/>
</dbReference>
<evidence type="ECO:0000256" key="6">
    <source>
        <dbReference type="ARBA" id="ARBA00022741"/>
    </source>
</evidence>
<dbReference type="Proteomes" id="UP000289738">
    <property type="component" value="Chromosome B02"/>
</dbReference>
<evidence type="ECO:0000256" key="4">
    <source>
        <dbReference type="ARBA" id="ARBA00012955"/>
    </source>
</evidence>
<sequence>MSAVTRVANRSSISSLLARWRSLSSAVPPSGTNDNNNKPHAPPHFRLNPLPSPPPPNEKKQQVQWVFLGCPGVGKGTYASRLSNLLGIPHIATGDLVREELASSGPFSSELSEIVNRGQLVSDELIISLLSKKLAAGEANGETGFILDGFPRTIKQAVSIFTSEILEGVTDLDLVINLKLREDILLEKCLGRRICNQCGGNFNIASINIKAEDGSPGIIMAPLLPPSNCLSKLITRSDDTEAVVRERLRIYNEMTRPVEEFYRSRGKLLVFDLPGGIPESWPKLLHALNLDDYEDKQSAAA</sequence>
<dbReference type="PANTHER" id="PTHR23359">
    <property type="entry name" value="NUCLEOTIDE KINASE"/>
    <property type="match status" value="1"/>
</dbReference>
<name>A0A445AGA3_ARAHY</name>
<protein>
    <recommendedName>
        <fullName evidence="4">adenylate kinase</fullName>
        <ecNumber evidence="4">2.7.4.3</ecNumber>
    </recommendedName>
    <alternativeName>
        <fullName evidence="8">ATP:AMP phosphotransferase</fullName>
    </alternativeName>
</protein>
<evidence type="ECO:0000313" key="11">
    <source>
        <dbReference type="EMBL" id="RYR25466.1"/>
    </source>
</evidence>
<evidence type="ECO:0000256" key="2">
    <source>
        <dbReference type="ARBA" id="ARBA00007220"/>
    </source>
</evidence>
<evidence type="ECO:0000256" key="9">
    <source>
        <dbReference type="RuleBase" id="RU003330"/>
    </source>
</evidence>
<accession>A0A445AGA3</accession>
<evidence type="ECO:0000256" key="8">
    <source>
        <dbReference type="ARBA" id="ARBA00031517"/>
    </source>
</evidence>
<dbReference type="NCBIfam" id="TIGR01351">
    <property type="entry name" value="adk"/>
    <property type="match status" value="1"/>
</dbReference>
<dbReference type="InterPro" id="IPR000850">
    <property type="entry name" value="Adenylat/UMP-CMP_kin"/>
</dbReference>
<dbReference type="Pfam" id="PF00406">
    <property type="entry name" value="ADK"/>
    <property type="match status" value="1"/>
</dbReference>
<reference evidence="11 12" key="1">
    <citation type="submission" date="2019-01" db="EMBL/GenBank/DDBJ databases">
        <title>Sequencing of cultivated peanut Arachis hypogaea provides insights into genome evolution and oil improvement.</title>
        <authorList>
            <person name="Chen X."/>
        </authorList>
    </citation>
    <scope>NUCLEOTIDE SEQUENCE [LARGE SCALE GENOMIC DNA]</scope>
    <source>
        <strain evidence="12">cv. Fuhuasheng</strain>
        <tissue evidence="11">Leaves</tissue>
    </source>
</reference>
<dbReference type="SUPFAM" id="SSF52540">
    <property type="entry name" value="P-loop containing nucleoside triphosphate hydrolases"/>
    <property type="match status" value="1"/>
</dbReference>